<evidence type="ECO:0000313" key="3">
    <source>
        <dbReference type="Proteomes" id="UP001166286"/>
    </source>
</evidence>
<organism evidence="2 3">
    <name type="scientific">Cladonia borealis</name>
    <dbReference type="NCBI Taxonomy" id="184061"/>
    <lineage>
        <taxon>Eukaryota</taxon>
        <taxon>Fungi</taxon>
        <taxon>Dikarya</taxon>
        <taxon>Ascomycota</taxon>
        <taxon>Pezizomycotina</taxon>
        <taxon>Lecanoromycetes</taxon>
        <taxon>OSLEUM clade</taxon>
        <taxon>Lecanoromycetidae</taxon>
        <taxon>Lecanorales</taxon>
        <taxon>Lecanorineae</taxon>
        <taxon>Cladoniaceae</taxon>
        <taxon>Cladonia</taxon>
    </lineage>
</organism>
<dbReference type="Proteomes" id="UP001166286">
    <property type="component" value="Unassembled WGS sequence"/>
</dbReference>
<sequence length="104" mass="11276">MTSKEGKSSMHPGGDPFDEKKKQALDPSKAASGSGDMKKKDEKKKENQLRPSTPPSQTGSRLHDEDGNSPISQACESGTVTPNSEGVWRKDRKRFHQPPDGLGS</sequence>
<accession>A0AA39V9M6</accession>
<proteinExistence type="predicted"/>
<gene>
    <name evidence="2" type="ORF">JMJ35_002004</name>
</gene>
<feature type="compositionally biased region" description="Basic and acidic residues" evidence="1">
    <location>
        <begin position="36"/>
        <end position="48"/>
    </location>
</feature>
<feature type="compositionally biased region" description="Polar residues" evidence="1">
    <location>
        <begin position="69"/>
        <end position="84"/>
    </location>
</feature>
<dbReference type="EMBL" id="JAFEKC020000003">
    <property type="protein sequence ID" value="KAK0515970.1"/>
    <property type="molecule type" value="Genomic_DNA"/>
</dbReference>
<keyword evidence="3" id="KW-1185">Reference proteome</keyword>
<evidence type="ECO:0000313" key="2">
    <source>
        <dbReference type="EMBL" id="KAK0515970.1"/>
    </source>
</evidence>
<protein>
    <submittedName>
        <fullName evidence="2">Uncharacterized protein</fullName>
    </submittedName>
</protein>
<feature type="region of interest" description="Disordered" evidence="1">
    <location>
        <begin position="1"/>
        <end position="104"/>
    </location>
</feature>
<feature type="compositionally biased region" description="Polar residues" evidence="1">
    <location>
        <begin position="49"/>
        <end position="60"/>
    </location>
</feature>
<reference evidence="2" key="1">
    <citation type="submission" date="2023-03" db="EMBL/GenBank/DDBJ databases">
        <title>Complete genome of Cladonia borealis.</title>
        <authorList>
            <person name="Park H."/>
        </authorList>
    </citation>
    <scope>NUCLEOTIDE SEQUENCE</scope>
    <source>
        <strain evidence="2">ANT050790</strain>
    </source>
</reference>
<dbReference type="AlphaFoldDB" id="A0AA39V9M6"/>
<evidence type="ECO:0000256" key="1">
    <source>
        <dbReference type="SAM" id="MobiDB-lite"/>
    </source>
</evidence>
<name>A0AA39V9M6_9LECA</name>
<comment type="caution">
    <text evidence="2">The sequence shown here is derived from an EMBL/GenBank/DDBJ whole genome shotgun (WGS) entry which is preliminary data.</text>
</comment>